<evidence type="ECO:0000256" key="2">
    <source>
        <dbReference type="ARBA" id="ARBA00005005"/>
    </source>
</evidence>
<dbReference type="SUPFAM" id="SSF54637">
    <property type="entry name" value="Thioesterase/thiol ester dehydrase-isomerase"/>
    <property type="match status" value="2"/>
</dbReference>
<evidence type="ECO:0000256" key="1">
    <source>
        <dbReference type="ARBA" id="ARBA00004275"/>
    </source>
</evidence>
<dbReference type="FunFam" id="3.40.50.720:FF:000410">
    <property type="entry name" value="Peroxisomal multifunctional beta-oxidation protein"/>
    <property type="match status" value="1"/>
</dbReference>
<evidence type="ECO:0000259" key="22">
    <source>
        <dbReference type="SMART" id="SM00822"/>
    </source>
</evidence>
<dbReference type="EC" id="1.1.1.n12" evidence="5"/>
<evidence type="ECO:0000313" key="23">
    <source>
        <dbReference type="EMBL" id="KAK4130556.1"/>
    </source>
</evidence>
<dbReference type="FunFam" id="3.40.50.720:FF:000185">
    <property type="entry name" value="peroxisomal multifunctional enzyme type 2"/>
    <property type="match status" value="1"/>
</dbReference>
<evidence type="ECO:0000256" key="16">
    <source>
        <dbReference type="ARBA" id="ARBA00029334"/>
    </source>
</evidence>
<dbReference type="InterPro" id="IPR029069">
    <property type="entry name" value="HotDog_dom_sf"/>
</dbReference>
<comment type="subcellular location">
    <subcellularLocation>
        <location evidence="1">Peroxisome</location>
    </subcellularLocation>
</comment>
<comment type="pathway">
    <text evidence="2">Lipid metabolism; fatty acid beta-oxidation.</text>
</comment>
<dbReference type="PRINTS" id="PR00081">
    <property type="entry name" value="GDHRDH"/>
</dbReference>
<keyword evidence="13" id="KW-0413">Isomerase</keyword>
<dbReference type="InterPro" id="IPR054357">
    <property type="entry name" value="MFE-2_N"/>
</dbReference>
<dbReference type="GO" id="GO:0006631">
    <property type="term" value="P:fatty acid metabolic process"/>
    <property type="evidence" value="ECO:0007669"/>
    <property type="project" value="UniProtKB-KW"/>
</dbReference>
<reference evidence="23" key="1">
    <citation type="journal article" date="2023" name="Mol. Phylogenet. Evol.">
        <title>Genome-scale phylogeny and comparative genomics of the fungal order Sordariales.</title>
        <authorList>
            <person name="Hensen N."/>
            <person name="Bonometti L."/>
            <person name="Westerberg I."/>
            <person name="Brannstrom I.O."/>
            <person name="Guillou S."/>
            <person name="Cros-Aarteil S."/>
            <person name="Calhoun S."/>
            <person name="Haridas S."/>
            <person name="Kuo A."/>
            <person name="Mondo S."/>
            <person name="Pangilinan J."/>
            <person name="Riley R."/>
            <person name="LaButti K."/>
            <person name="Andreopoulos B."/>
            <person name="Lipzen A."/>
            <person name="Chen C."/>
            <person name="Yan M."/>
            <person name="Daum C."/>
            <person name="Ng V."/>
            <person name="Clum A."/>
            <person name="Steindorff A."/>
            <person name="Ohm R.A."/>
            <person name="Martin F."/>
            <person name="Silar P."/>
            <person name="Natvig D.O."/>
            <person name="Lalanne C."/>
            <person name="Gautier V."/>
            <person name="Ament-Velasquez S.L."/>
            <person name="Kruys A."/>
            <person name="Hutchinson M.I."/>
            <person name="Powell A.J."/>
            <person name="Barry K."/>
            <person name="Miller A.N."/>
            <person name="Grigoriev I.V."/>
            <person name="Debuchy R."/>
            <person name="Gladieux P."/>
            <person name="Hiltunen Thoren M."/>
            <person name="Johannesson H."/>
        </authorList>
    </citation>
    <scope>NUCLEOTIDE SEQUENCE</scope>
    <source>
        <strain evidence="23">CBS 123565</strain>
    </source>
</reference>
<keyword evidence="14" id="KW-0456">Lyase</keyword>
<evidence type="ECO:0000256" key="20">
    <source>
        <dbReference type="ARBA" id="ARBA00081853"/>
    </source>
</evidence>
<gene>
    <name evidence="23" type="ORF">BT67DRAFT_391002</name>
</gene>
<evidence type="ECO:0000256" key="8">
    <source>
        <dbReference type="ARBA" id="ARBA00022832"/>
    </source>
</evidence>
<dbReference type="CDD" id="cd05353">
    <property type="entry name" value="hydroxyacyl-CoA-like_DH_SDR_c-like"/>
    <property type="match status" value="2"/>
</dbReference>
<dbReference type="FunFam" id="3.10.129.10:FF:000013">
    <property type="entry name" value="Peroxisomal multifunctional enzyme type 2"/>
    <property type="match status" value="1"/>
</dbReference>
<name>A0AAN6UDG4_9PEZI</name>
<dbReference type="InterPro" id="IPR020904">
    <property type="entry name" value="Sc_DH/Rdtase_CS"/>
</dbReference>
<reference evidence="23" key="2">
    <citation type="submission" date="2023-05" db="EMBL/GenBank/DDBJ databases">
        <authorList>
            <consortium name="Lawrence Berkeley National Laboratory"/>
            <person name="Steindorff A."/>
            <person name="Hensen N."/>
            <person name="Bonometti L."/>
            <person name="Westerberg I."/>
            <person name="Brannstrom I.O."/>
            <person name="Guillou S."/>
            <person name="Cros-Aarteil S."/>
            <person name="Calhoun S."/>
            <person name="Haridas S."/>
            <person name="Kuo A."/>
            <person name="Mondo S."/>
            <person name="Pangilinan J."/>
            <person name="Riley R."/>
            <person name="Labutti K."/>
            <person name="Andreopoulos B."/>
            <person name="Lipzen A."/>
            <person name="Chen C."/>
            <person name="Yanf M."/>
            <person name="Daum C."/>
            <person name="Ng V."/>
            <person name="Clum A."/>
            <person name="Ohm R."/>
            <person name="Martin F."/>
            <person name="Silar P."/>
            <person name="Natvig D."/>
            <person name="Lalanne C."/>
            <person name="Gautier V."/>
            <person name="Ament-Velasquez S.L."/>
            <person name="Kruys A."/>
            <person name="Hutchinson M.I."/>
            <person name="Powell A.J."/>
            <person name="Barry K."/>
            <person name="Miller A.N."/>
            <person name="Grigoriev I.V."/>
            <person name="Debuchy R."/>
            <person name="Gladieux P."/>
            <person name="Thoren M.H."/>
            <person name="Johannesson H."/>
        </authorList>
    </citation>
    <scope>NUCLEOTIDE SEQUENCE</scope>
    <source>
        <strain evidence="23">CBS 123565</strain>
    </source>
</reference>
<feature type="region of interest" description="Disordered" evidence="21">
    <location>
        <begin position="761"/>
        <end position="785"/>
    </location>
</feature>
<evidence type="ECO:0000256" key="7">
    <source>
        <dbReference type="ARBA" id="ARBA00022737"/>
    </source>
</evidence>
<evidence type="ECO:0000256" key="21">
    <source>
        <dbReference type="SAM" id="MobiDB-lite"/>
    </source>
</evidence>
<comment type="subunit">
    <text evidence="4">Monomer.</text>
</comment>
<evidence type="ECO:0000256" key="15">
    <source>
        <dbReference type="ARBA" id="ARBA00023268"/>
    </source>
</evidence>
<evidence type="ECO:0000256" key="11">
    <source>
        <dbReference type="ARBA" id="ARBA00023098"/>
    </source>
</evidence>
<evidence type="ECO:0000256" key="10">
    <source>
        <dbReference type="ARBA" id="ARBA00023002"/>
    </source>
</evidence>
<dbReference type="AlphaFoldDB" id="A0AAN6UDG4"/>
<dbReference type="InterPro" id="IPR002539">
    <property type="entry name" value="MaoC-like_dom"/>
</dbReference>
<evidence type="ECO:0000256" key="3">
    <source>
        <dbReference type="ARBA" id="ARBA00006484"/>
    </source>
</evidence>
<dbReference type="Pfam" id="PF00106">
    <property type="entry name" value="adh_short"/>
    <property type="match status" value="2"/>
</dbReference>
<dbReference type="PROSITE" id="PS00061">
    <property type="entry name" value="ADH_SHORT"/>
    <property type="match status" value="1"/>
</dbReference>
<comment type="function">
    <text evidence="18">Second trifunctional enzyme acting on the beta-oxidation pathway for fatty acids, possessing hydratase-dehydrogenase-epimerase activities. Converts trans-2-enoyl-CoA via D-3-hydroxyacyl-CoA to 3-ketoacyl-CoA.</text>
</comment>
<keyword evidence="10" id="KW-0560">Oxidoreductase</keyword>
<organism evidence="23 24">
    <name type="scientific">Trichocladium antarcticum</name>
    <dbReference type="NCBI Taxonomy" id="1450529"/>
    <lineage>
        <taxon>Eukaryota</taxon>
        <taxon>Fungi</taxon>
        <taxon>Dikarya</taxon>
        <taxon>Ascomycota</taxon>
        <taxon>Pezizomycotina</taxon>
        <taxon>Sordariomycetes</taxon>
        <taxon>Sordariomycetidae</taxon>
        <taxon>Sordariales</taxon>
        <taxon>Chaetomiaceae</taxon>
        <taxon>Trichocladium</taxon>
    </lineage>
</organism>
<dbReference type="InterPro" id="IPR002347">
    <property type="entry name" value="SDR_fam"/>
</dbReference>
<evidence type="ECO:0000256" key="17">
    <source>
        <dbReference type="ARBA" id="ARBA00052025"/>
    </source>
</evidence>
<keyword evidence="24" id="KW-1185">Reference proteome</keyword>
<dbReference type="Proteomes" id="UP001304895">
    <property type="component" value="Unassembled WGS sequence"/>
</dbReference>
<protein>
    <recommendedName>
        <fullName evidence="19">Peroxisomal hydratase-dehydrogenase-epimerase</fullName>
        <ecNumber evidence="5">1.1.1.n12</ecNumber>
        <ecNumber evidence="6">4.2.1.119</ecNumber>
    </recommendedName>
    <alternativeName>
        <fullName evidence="20">Multifunctional beta-oxidation protein</fullName>
    </alternativeName>
</protein>
<dbReference type="PANTHER" id="PTHR45024">
    <property type="entry name" value="DEHYDROGENASES, SHORT CHAIN"/>
    <property type="match status" value="1"/>
</dbReference>
<dbReference type="GO" id="GO:0005777">
    <property type="term" value="C:peroxisome"/>
    <property type="evidence" value="ECO:0007669"/>
    <property type="project" value="UniProtKB-SubCell"/>
</dbReference>
<evidence type="ECO:0000256" key="5">
    <source>
        <dbReference type="ARBA" id="ARBA00012456"/>
    </source>
</evidence>
<dbReference type="Pfam" id="PF22622">
    <property type="entry name" value="MFE-2_hydrat-2_N"/>
    <property type="match status" value="1"/>
</dbReference>
<evidence type="ECO:0000256" key="6">
    <source>
        <dbReference type="ARBA" id="ARBA00013156"/>
    </source>
</evidence>
<proteinExistence type="inferred from homology"/>
<dbReference type="PANTHER" id="PTHR45024:SF2">
    <property type="entry name" value="SCP2 DOMAIN-CONTAINING PROTEIN"/>
    <property type="match status" value="1"/>
</dbReference>
<comment type="catalytic activity">
    <reaction evidence="17">
        <text>a (3R)-3-hydroxyacyl-CoA + NAD(+) = a 3-oxoacyl-CoA + NADH + H(+)</text>
        <dbReference type="Rhea" id="RHEA:32711"/>
        <dbReference type="ChEBI" id="CHEBI:15378"/>
        <dbReference type="ChEBI" id="CHEBI:57319"/>
        <dbReference type="ChEBI" id="CHEBI:57540"/>
        <dbReference type="ChEBI" id="CHEBI:57945"/>
        <dbReference type="ChEBI" id="CHEBI:90726"/>
        <dbReference type="EC" id="1.1.1.n12"/>
    </reaction>
</comment>
<evidence type="ECO:0000256" key="13">
    <source>
        <dbReference type="ARBA" id="ARBA00023235"/>
    </source>
</evidence>
<dbReference type="Pfam" id="PF01575">
    <property type="entry name" value="MaoC_dehydratas"/>
    <property type="match status" value="1"/>
</dbReference>
<keyword evidence="12" id="KW-0576">Peroxisome</keyword>
<accession>A0AAN6UDG4</accession>
<dbReference type="GO" id="GO:0016853">
    <property type="term" value="F:isomerase activity"/>
    <property type="evidence" value="ECO:0007669"/>
    <property type="project" value="UniProtKB-KW"/>
</dbReference>
<dbReference type="GO" id="GO:0018812">
    <property type="term" value="F:3-hydroxyacyl-CoA dehydratase activity"/>
    <property type="evidence" value="ECO:0007669"/>
    <property type="project" value="UniProtKB-EC"/>
</dbReference>
<evidence type="ECO:0000256" key="19">
    <source>
        <dbReference type="ARBA" id="ARBA00073871"/>
    </source>
</evidence>
<dbReference type="InterPro" id="IPR057326">
    <property type="entry name" value="KR_dom"/>
</dbReference>
<keyword evidence="9" id="KW-0521">NADP</keyword>
<dbReference type="InterPro" id="IPR036291">
    <property type="entry name" value="NAD(P)-bd_dom_sf"/>
</dbReference>
<dbReference type="Gene3D" id="3.10.129.10">
    <property type="entry name" value="Hotdog Thioesterase"/>
    <property type="match status" value="2"/>
</dbReference>
<evidence type="ECO:0000256" key="18">
    <source>
        <dbReference type="ARBA" id="ARBA00055743"/>
    </source>
</evidence>
<dbReference type="SUPFAM" id="SSF51735">
    <property type="entry name" value="NAD(P)-binding Rossmann-fold domains"/>
    <property type="match status" value="2"/>
</dbReference>
<comment type="catalytic activity">
    <reaction evidence="16">
        <text>a (3R)-3-hydroxyacyl-CoA = a (2E)-enoyl-CoA + H2O</text>
        <dbReference type="Rhea" id="RHEA:26526"/>
        <dbReference type="ChEBI" id="CHEBI:15377"/>
        <dbReference type="ChEBI" id="CHEBI:57319"/>
        <dbReference type="ChEBI" id="CHEBI:58856"/>
        <dbReference type="EC" id="4.2.1.119"/>
    </reaction>
</comment>
<evidence type="ECO:0000313" key="24">
    <source>
        <dbReference type="Proteomes" id="UP001304895"/>
    </source>
</evidence>
<dbReference type="PRINTS" id="PR00080">
    <property type="entry name" value="SDRFAMILY"/>
</dbReference>
<comment type="similarity">
    <text evidence="3">Belongs to the short-chain dehydrogenases/reductases (SDR) family.</text>
</comment>
<dbReference type="Gene3D" id="3.40.50.720">
    <property type="entry name" value="NAD(P)-binding Rossmann-like Domain"/>
    <property type="match status" value="2"/>
</dbReference>
<keyword evidence="8" id="KW-0276">Fatty acid metabolism</keyword>
<dbReference type="EMBL" id="MU853435">
    <property type="protein sequence ID" value="KAK4130556.1"/>
    <property type="molecule type" value="Genomic_DNA"/>
</dbReference>
<dbReference type="CDD" id="cd03448">
    <property type="entry name" value="HDE_HSD"/>
    <property type="match status" value="1"/>
</dbReference>
<dbReference type="EC" id="4.2.1.119" evidence="6"/>
<dbReference type="InterPro" id="IPR051687">
    <property type="entry name" value="Peroxisomal_Beta-Oxidation"/>
</dbReference>
<comment type="caution">
    <text evidence="23">The sequence shown here is derived from an EMBL/GenBank/DDBJ whole genome shotgun (WGS) entry which is preliminary data.</text>
</comment>
<evidence type="ECO:0000256" key="4">
    <source>
        <dbReference type="ARBA" id="ARBA00011245"/>
    </source>
</evidence>
<keyword evidence="11" id="KW-0443">Lipid metabolism</keyword>
<evidence type="ECO:0000256" key="12">
    <source>
        <dbReference type="ARBA" id="ARBA00023140"/>
    </source>
</evidence>
<dbReference type="SMART" id="SM00822">
    <property type="entry name" value="PKS_KR"/>
    <property type="match status" value="1"/>
</dbReference>
<keyword evidence="15" id="KW-0511">Multifunctional enzyme</keyword>
<keyword evidence="7" id="KW-0677">Repeat</keyword>
<evidence type="ECO:0000256" key="9">
    <source>
        <dbReference type="ARBA" id="ARBA00022857"/>
    </source>
</evidence>
<evidence type="ECO:0000256" key="14">
    <source>
        <dbReference type="ARBA" id="ARBA00023239"/>
    </source>
</evidence>
<dbReference type="GO" id="GO:0016491">
    <property type="term" value="F:oxidoreductase activity"/>
    <property type="evidence" value="ECO:0007669"/>
    <property type="project" value="UniProtKB-KW"/>
</dbReference>
<sequence>MADQLRFDNQVVVVTGAGGGLGKAYATFFASRGASVVVNDLGGSFKGEGGDSKAADVVVNEIKAAGGKAVANYDSVENGDRIIDTAIKAFGRIDVLINNAGILRDISFKNMKDLDWDLVMKVHVKGSYKCARAAWPYFRKQKYGRVINTASAAGLFGNFGQANYSAAKLAMVGFTETLAKEGAKYNIICNVIAPVAASRMTETVMPPDLLALMKPEWVVPLVAVLVHKNNTSESGAIFEVGGGHVAKLRWERSGGLLLKCDSSYTPGAVLKKWDRVTDFSDPQYPSGPNDFITLLEDSQKLGPSEQGDKVDFTGRVALVTGGGAGIGRAYCLAFAKAGAAVVVNDLANPDDVVNEIKRMGGKAVGAKFSAEDGDAVVKVAIDAFGRIDIIINNAGILRDKAFTNMDDNLWDPVMNVHARGTYKITKAAWPYFLKQKFGRVVNTTSTSGIYGNFGQANYAAAKCAILGFGRALALEGAKYNIFVNTIAPNAGTAMTKTIMPEELVQAFKPEYIAPLVLALCSDKVPNPTGGLYEVGSGWIGQTRWQRSGGHGFPVDVPLTPEEVAKNWDAIVTFDGRADHPEKTQDSIQKIMANMDNRSGGKAAASNQYLEAIQQALKLEGTGTEFNYTERDVMLYNLGIGAKRTDLRYVFEGNDDFQVIPTFGVIPPFDAEAPYNLDDLVPNFSPMMLLHGEQYLEIKKYPIPTAARLISKGRLLEVVDKGNAAVVKTAVTTTNAATGEEVFYNEMTIFLRGCGGFDGQTKPADRGASTAANKPPARAPDAVVEEKTTEEQAALYRLSGDYNPLHVDPAFAKMGGFKQPILHGLCFFGIAGKAVYGQFGAFKNVKVRFAGSVMPGQTLVTEMWKEGGKVVFQTKVKETGKLAIGGAAAELV</sequence>
<feature type="domain" description="Ketoreductase" evidence="22">
    <location>
        <begin position="315"/>
        <end position="489"/>
    </location>
</feature>